<dbReference type="Gramene" id="Ma05_t05170.1">
    <property type="protein sequence ID" value="Ma05_p05170.1"/>
    <property type="gene ID" value="Ma05_g05170"/>
</dbReference>
<evidence type="ECO:0000313" key="2">
    <source>
        <dbReference type="Proteomes" id="UP000012960"/>
    </source>
</evidence>
<name>A0A804J155_MUSAM</name>
<dbReference type="EnsemblPlants" id="Ma05_t05170.1">
    <property type="protein sequence ID" value="Ma05_p05170.1"/>
    <property type="gene ID" value="Ma05_g05170"/>
</dbReference>
<keyword evidence="2" id="KW-1185">Reference proteome</keyword>
<accession>A0A804J155</accession>
<sequence>MLKQSPVLRHVDSSHFKRQIATFF</sequence>
<dbReference type="AlphaFoldDB" id="A0A804J155"/>
<dbReference type="Proteomes" id="UP000012960">
    <property type="component" value="Unplaced"/>
</dbReference>
<dbReference type="InParanoid" id="A0A804J155"/>
<protein>
    <submittedName>
        <fullName evidence="1">Uncharacterized protein</fullName>
    </submittedName>
</protein>
<proteinExistence type="predicted"/>
<organism evidence="1 2">
    <name type="scientific">Musa acuminata subsp. malaccensis</name>
    <name type="common">Wild banana</name>
    <name type="synonym">Musa malaccensis</name>
    <dbReference type="NCBI Taxonomy" id="214687"/>
    <lineage>
        <taxon>Eukaryota</taxon>
        <taxon>Viridiplantae</taxon>
        <taxon>Streptophyta</taxon>
        <taxon>Embryophyta</taxon>
        <taxon>Tracheophyta</taxon>
        <taxon>Spermatophyta</taxon>
        <taxon>Magnoliopsida</taxon>
        <taxon>Liliopsida</taxon>
        <taxon>Zingiberales</taxon>
        <taxon>Musaceae</taxon>
        <taxon>Musa</taxon>
    </lineage>
</organism>
<evidence type="ECO:0000313" key="1">
    <source>
        <dbReference type="EnsemblPlants" id="Ma05_p05170.1"/>
    </source>
</evidence>
<reference evidence="1" key="1">
    <citation type="submission" date="2021-05" db="UniProtKB">
        <authorList>
            <consortium name="EnsemblPlants"/>
        </authorList>
    </citation>
    <scope>IDENTIFICATION</scope>
    <source>
        <strain evidence="1">subsp. malaccensis</strain>
    </source>
</reference>